<proteinExistence type="predicted"/>
<dbReference type="SUPFAM" id="SSF53474">
    <property type="entry name" value="alpha/beta-Hydrolases"/>
    <property type="match status" value="1"/>
</dbReference>
<sequence length="333" mass="35972">MPVHPEAKAVIEATDAAGGLIPVGVSPADMRAAFAESWQVPDDLEPVGRVYERTIPGPGGDLRVRVYEPTGEGPFPGLVWFHGGGWVLGSFVENEATCRRLCREAETVVVSVEYRLAPEDRFPAAADDAHAALTWVTEKGDELGIDTLRLAVAGESTGANLATVACLMTRDRGGRLPLLQVLACPVIAPPSDRPSYVDYATDHFLTREAMEWFFTQYPRAAADLSDPYLTPLAADLSGLPAALVMTAEYDPLRDEGEEYAHRLMDAGVPTELVRYHGQIHGFFALLADRLTIAPLAHQRAINSLRSAFTRDLDLGTLPGSFDVPLLPRPGTGS</sequence>
<dbReference type="RefSeq" id="WP_092783915.1">
    <property type="nucleotide sequence ID" value="NZ_FOGI01000012.1"/>
</dbReference>
<gene>
    <name evidence="3" type="ORF">SAMN04487818_11228</name>
</gene>
<dbReference type="STRING" id="155974.SAMN04487818_11228"/>
<dbReference type="InterPro" id="IPR050300">
    <property type="entry name" value="GDXG_lipolytic_enzyme"/>
</dbReference>
<dbReference type="PANTHER" id="PTHR48081">
    <property type="entry name" value="AB HYDROLASE SUPERFAMILY PROTEIN C4A8.06C"/>
    <property type="match status" value="1"/>
</dbReference>
<name>A0A1H9WYY4_9PSEU</name>
<dbReference type="Proteomes" id="UP000199051">
    <property type="component" value="Unassembled WGS sequence"/>
</dbReference>
<evidence type="ECO:0000313" key="3">
    <source>
        <dbReference type="EMBL" id="SES39116.1"/>
    </source>
</evidence>
<protein>
    <submittedName>
        <fullName evidence="3">Acetyl esterase</fullName>
    </submittedName>
</protein>
<dbReference type="PANTHER" id="PTHR48081:SF8">
    <property type="entry name" value="ALPHA_BETA HYDROLASE FOLD-3 DOMAIN-CONTAINING PROTEIN-RELATED"/>
    <property type="match status" value="1"/>
</dbReference>
<organism evidence="3 4">
    <name type="scientific">Actinokineospora terrae</name>
    <dbReference type="NCBI Taxonomy" id="155974"/>
    <lineage>
        <taxon>Bacteria</taxon>
        <taxon>Bacillati</taxon>
        <taxon>Actinomycetota</taxon>
        <taxon>Actinomycetes</taxon>
        <taxon>Pseudonocardiales</taxon>
        <taxon>Pseudonocardiaceae</taxon>
        <taxon>Actinokineospora</taxon>
    </lineage>
</organism>
<evidence type="ECO:0000313" key="4">
    <source>
        <dbReference type="Proteomes" id="UP000199051"/>
    </source>
</evidence>
<keyword evidence="4" id="KW-1185">Reference proteome</keyword>
<dbReference type="Pfam" id="PF07859">
    <property type="entry name" value="Abhydrolase_3"/>
    <property type="match status" value="1"/>
</dbReference>
<evidence type="ECO:0000259" key="2">
    <source>
        <dbReference type="Pfam" id="PF07859"/>
    </source>
</evidence>
<accession>A0A1H9WYY4</accession>
<feature type="domain" description="Alpha/beta hydrolase fold-3" evidence="2">
    <location>
        <begin position="78"/>
        <end position="283"/>
    </location>
</feature>
<dbReference type="Gene3D" id="3.40.50.1820">
    <property type="entry name" value="alpha/beta hydrolase"/>
    <property type="match status" value="1"/>
</dbReference>
<keyword evidence="1" id="KW-0378">Hydrolase</keyword>
<dbReference type="AlphaFoldDB" id="A0A1H9WYY4"/>
<dbReference type="InterPro" id="IPR029058">
    <property type="entry name" value="AB_hydrolase_fold"/>
</dbReference>
<reference evidence="4" key="1">
    <citation type="submission" date="2016-10" db="EMBL/GenBank/DDBJ databases">
        <authorList>
            <person name="Varghese N."/>
            <person name="Submissions S."/>
        </authorList>
    </citation>
    <scope>NUCLEOTIDE SEQUENCE [LARGE SCALE GENOMIC DNA]</scope>
    <source>
        <strain evidence="4">DSM 44260</strain>
    </source>
</reference>
<dbReference type="EMBL" id="FOGI01000012">
    <property type="protein sequence ID" value="SES39116.1"/>
    <property type="molecule type" value="Genomic_DNA"/>
</dbReference>
<dbReference type="GO" id="GO:0016787">
    <property type="term" value="F:hydrolase activity"/>
    <property type="evidence" value="ECO:0007669"/>
    <property type="project" value="UniProtKB-KW"/>
</dbReference>
<dbReference type="InterPro" id="IPR013094">
    <property type="entry name" value="AB_hydrolase_3"/>
</dbReference>
<evidence type="ECO:0000256" key="1">
    <source>
        <dbReference type="ARBA" id="ARBA00022801"/>
    </source>
</evidence>